<evidence type="ECO:0000256" key="4">
    <source>
        <dbReference type="ARBA" id="ARBA00023136"/>
    </source>
</evidence>
<feature type="domain" description="Bacterial surface antigen (D15)" evidence="6">
    <location>
        <begin position="435"/>
        <end position="743"/>
    </location>
</feature>
<sequence>MNSKSPGIYALVILTVMLLLSQGCGVQRFVPEGELLYGGSDIQLVKNDSIGPTKRVRNELQGLLQPTPNTRILGMKPPLYFHYKAQRERPGFLYKWLGKKFGEEPVYFSDVNTTRMEDLIRNRLDNKGFFYSTVQHKIDSSKNNATVVYLATVKKPYVLRTYQVDTDSSTVYQTITETLNKTPIKKGDRFDLSLLKIERERIDNRLKQKGYYNFNPDFLIFEADTNRYNTKGFDLLLRLKKEVPPKAKHPYSINKITVYPDYRVTNDTTKQKHVTYKGINFVQDDDFFKPKRLFPYILMEEGALYNAETSKLTSNRLSAIGSYKYANIQWKEVDTVFRKDSTGLLNVDIFLSPLTRRSLRAELQAITKSNGFTGPGIALTYSNRNLFHGGETLNITGSFSYESQLTGNNNNGLNSITGGIQSELILPRLVPFSPSRFRYSVPKTKIALGADFLNRSQLYTLTSVNTSFGYTWNANKYVYHELNPFSINYTNLANTTDAFDEILNQNPFLRTGFEQQFISGLNYSFTYNELVDADKKRPFFFSTNFEIAGNVLNALSGDNTEIFGLEYAQYARLDADFRYFWKWGREHTLVSRLYGGWGIPFGNSNTLPFVKQFFSGGPYSVRAFQIRSLGPGSFQSTGENSSAFFDQSGNLRLEANLEYRFPIWSYLKGAFFADAGNVWLTYDIELPLEEPEESRLFNEEFVAEGTFGSDWASQLGIGVGMGLRVDIQNFVIRLDVASPWRVPYLPKNERGRVPFFGGGNDNLVWNFAIGYPF</sequence>
<name>A0ABW3B651_9FLAO</name>
<comment type="caution">
    <text evidence="7">The sequence shown here is derived from an EMBL/GenBank/DDBJ whole genome shotgun (WGS) entry which is preliminary data.</text>
</comment>
<keyword evidence="8" id="KW-1185">Reference proteome</keyword>
<dbReference type="EMBL" id="JBHTHY010000011">
    <property type="protein sequence ID" value="MFD0798396.1"/>
    <property type="molecule type" value="Genomic_DNA"/>
</dbReference>
<protein>
    <submittedName>
        <fullName evidence="7">BamA/TamA family outer membrane protein</fullName>
    </submittedName>
</protein>
<keyword evidence="2" id="KW-0812">Transmembrane</keyword>
<dbReference type="Pfam" id="PF01103">
    <property type="entry name" value="Omp85"/>
    <property type="match status" value="1"/>
</dbReference>
<keyword evidence="4" id="KW-0472">Membrane</keyword>
<dbReference type="PANTHER" id="PTHR12815">
    <property type="entry name" value="SORTING AND ASSEMBLY MACHINERY SAMM50 PROTEIN FAMILY MEMBER"/>
    <property type="match status" value="1"/>
</dbReference>
<evidence type="ECO:0000256" key="5">
    <source>
        <dbReference type="ARBA" id="ARBA00023237"/>
    </source>
</evidence>
<evidence type="ECO:0000256" key="1">
    <source>
        <dbReference type="ARBA" id="ARBA00004370"/>
    </source>
</evidence>
<evidence type="ECO:0000256" key="2">
    <source>
        <dbReference type="ARBA" id="ARBA00022692"/>
    </source>
</evidence>
<dbReference type="InterPro" id="IPR039910">
    <property type="entry name" value="D15-like"/>
</dbReference>
<comment type="subcellular location">
    <subcellularLocation>
        <location evidence="1">Membrane</location>
    </subcellularLocation>
</comment>
<evidence type="ECO:0000259" key="6">
    <source>
        <dbReference type="Pfam" id="PF01103"/>
    </source>
</evidence>
<proteinExistence type="predicted"/>
<gene>
    <name evidence="7" type="ORF">ACFQZJ_13065</name>
</gene>
<evidence type="ECO:0000313" key="7">
    <source>
        <dbReference type="EMBL" id="MFD0798396.1"/>
    </source>
</evidence>
<evidence type="ECO:0000256" key="3">
    <source>
        <dbReference type="ARBA" id="ARBA00022729"/>
    </source>
</evidence>
<keyword evidence="5" id="KW-0998">Cell outer membrane</keyword>
<dbReference type="Gene3D" id="2.40.160.50">
    <property type="entry name" value="membrane protein fhac: a member of the omp85/tpsb transporter family"/>
    <property type="match status" value="1"/>
</dbReference>
<dbReference type="InterPro" id="IPR000184">
    <property type="entry name" value="Bac_surfAg_D15"/>
</dbReference>
<reference evidence="8" key="1">
    <citation type="journal article" date="2019" name="Int. J. Syst. Evol. Microbiol.">
        <title>The Global Catalogue of Microorganisms (GCM) 10K type strain sequencing project: providing services to taxonomists for standard genome sequencing and annotation.</title>
        <authorList>
            <consortium name="The Broad Institute Genomics Platform"/>
            <consortium name="The Broad Institute Genome Sequencing Center for Infectious Disease"/>
            <person name="Wu L."/>
            <person name="Ma J."/>
        </authorList>
    </citation>
    <scope>NUCLEOTIDE SEQUENCE [LARGE SCALE GENOMIC DNA]</scope>
    <source>
        <strain evidence="8">CCUG 61948</strain>
    </source>
</reference>
<organism evidence="7 8">
    <name type="scientific">Maribacter chungangensis</name>
    <dbReference type="NCBI Taxonomy" id="1069117"/>
    <lineage>
        <taxon>Bacteria</taxon>
        <taxon>Pseudomonadati</taxon>
        <taxon>Bacteroidota</taxon>
        <taxon>Flavobacteriia</taxon>
        <taxon>Flavobacteriales</taxon>
        <taxon>Flavobacteriaceae</taxon>
        <taxon>Maribacter</taxon>
    </lineage>
</organism>
<keyword evidence="3" id="KW-0732">Signal</keyword>
<dbReference type="RefSeq" id="WP_379935120.1">
    <property type="nucleotide sequence ID" value="NZ_JBHTHY010000011.1"/>
</dbReference>
<dbReference type="PROSITE" id="PS51257">
    <property type="entry name" value="PROKAR_LIPOPROTEIN"/>
    <property type="match status" value="1"/>
</dbReference>
<dbReference type="PANTHER" id="PTHR12815:SF47">
    <property type="entry name" value="TRANSLOCATION AND ASSEMBLY MODULE SUBUNIT TAMA"/>
    <property type="match status" value="1"/>
</dbReference>
<accession>A0ABW3B651</accession>
<dbReference type="Proteomes" id="UP001597012">
    <property type="component" value="Unassembled WGS sequence"/>
</dbReference>
<evidence type="ECO:0000313" key="8">
    <source>
        <dbReference type="Proteomes" id="UP001597012"/>
    </source>
</evidence>